<dbReference type="GO" id="GO:0033396">
    <property type="term" value="P:beta-alanine biosynthetic process via 3-ureidopropionate"/>
    <property type="evidence" value="ECO:0007669"/>
    <property type="project" value="TreeGrafter"/>
</dbReference>
<dbReference type="FunFam" id="3.60.110.10:FF:000008">
    <property type="entry name" value="Beta-alanine synthase"/>
    <property type="match status" value="1"/>
</dbReference>
<evidence type="ECO:0000256" key="1">
    <source>
        <dbReference type="ARBA" id="ARBA00004668"/>
    </source>
</evidence>
<keyword evidence="2" id="KW-0378">Hydrolase</keyword>
<evidence type="ECO:0000256" key="5">
    <source>
        <dbReference type="ARBA" id="ARBA00061249"/>
    </source>
</evidence>
<evidence type="ECO:0000259" key="9">
    <source>
        <dbReference type="PROSITE" id="PS50263"/>
    </source>
</evidence>
<dbReference type="PANTHER" id="PTHR43674">
    <property type="entry name" value="NITRILASE C965.09-RELATED"/>
    <property type="match status" value="1"/>
</dbReference>
<keyword evidence="11" id="KW-1185">Reference proteome</keyword>
<dbReference type="InterPro" id="IPR050345">
    <property type="entry name" value="Aliph_Amidase/BUP"/>
</dbReference>
<evidence type="ECO:0000313" key="11">
    <source>
        <dbReference type="Proteomes" id="UP000232323"/>
    </source>
</evidence>
<dbReference type="OrthoDB" id="412018at2759"/>
<evidence type="ECO:0000256" key="8">
    <source>
        <dbReference type="ARBA" id="ARBA00075038"/>
    </source>
</evidence>
<organism evidence="10 11">
    <name type="scientific">Chlamydomonas eustigma</name>
    <dbReference type="NCBI Taxonomy" id="1157962"/>
    <lineage>
        <taxon>Eukaryota</taxon>
        <taxon>Viridiplantae</taxon>
        <taxon>Chlorophyta</taxon>
        <taxon>core chlorophytes</taxon>
        <taxon>Chlorophyceae</taxon>
        <taxon>CS clade</taxon>
        <taxon>Chlamydomonadales</taxon>
        <taxon>Chlamydomonadaceae</taxon>
        <taxon>Chlamydomonas</taxon>
    </lineage>
</organism>
<name>A0A250WU21_9CHLO</name>
<dbReference type="EC" id="3.5.1.6" evidence="6"/>
<dbReference type="Pfam" id="PF00795">
    <property type="entry name" value="CN_hydrolase"/>
    <property type="match status" value="1"/>
</dbReference>
<dbReference type="Gene3D" id="3.60.110.10">
    <property type="entry name" value="Carbon-nitrogen hydrolase"/>
    <property type="match status" value="1"/>
</dbReference>
<evidence type="ECO:0000256" key="4">
    <source>
        <dbReference type="ARBA" id="ARBA00050552"/>
    </source>
</evidence>
<dbReference type="InterPro" id="IPR003010">
    <property type="entry name" value="C-N_Hydrolase"/>
</dbReference>
<dbReference type="SUPFAM" id="SSF56317">
    <property type="entry name" value="Carbon-nitrogen hydrolase"/>
    <property type="match status" value="1"/>
</dbReference>
<comment type="caution">
    <text evidence="10">The sequence shown here is derived from an EMBL/GenBank/DDBJ whole genome shotgun (WGS) entry which is preliminary data.</text>
</comment>
<evidence type="ECO:0000313" key="10">
    <source>
        <dbReference type="EMBL" id="GAX74295.1"/>
    </source>
</evidence>
<dbReference type="PANTHER" id="PTHR43674:SF2">
    <property type="entry name" value="BETA-UREIDOPROPIONASE"/>
    <property type="match status" value="1"/>
</dbReference>
<protein>
    <recommendedName>
        <fullName evidence="7">Beta-ureidopropionase</fullName>
        <ecNumber evidence="6">3.5.1.6</ecNumber>
    </recommendedName>
    <alternativeName>
        <fullName evidence="8">N-carbamoyl-beta-alanine amidohydrolase</fullName>
    </alternativeName>
</protein>
<proteinExistence type="inferred from homology"/>
<dbReference type="STRING" id="1157962.A0A250WU21"/>
<feature type="domain" description="CN hydrolase" evidence="9">
    <location>
        <begin position="81"/>
        <end position="352"/>
    </location>
</feature>
<evidence type="ECO:0000256" key="6">
    <source>
        <dbReference type="ARBA" id="ARBA00066985"/>
    </source>
</evidence>
<dbReference type="AlphaFoldDB" id="A0A250WU21"/>
<accession>A0A250WU21</accession>
<dbReference type="GO" id="GO:0003837">
    <property type="term" value="F:beta-ureidopropionase activity"/>
    <property type="evidence" value="ECO:0007669"/>
    <property type="project" value="UniProtKB-EC"/>
</dbReference>
<dbReference type="Proteomes" id="UP000232323">
    <property type="component" value="Unassembled WGS sequence"/>
</dbReference>
<dbReference type="EMBL" id="BEGY01000006">
    <property type="protein sequence ID" value="GAX74295.1"/>
    <property type="molecule type" value="Genomic_DNA"/>
</dbReference>
<gene>
    <name evidence="10" type="ORF">CEUSTIGMA_g1744.t1</name>
</gene>
<dbReference type="InterPro" id="IPR036526">
    <property type="entry name" value="C-N_Hydrolase_sf"/>
</dbReference>
<evidence type="ECO:0000256" key="3">
    <source>
        <dbReference type="ARBA" id="ARBA00050540"/>
    </source>
</evidence>
<sequence>MMSTNGSLSGFDGVEDILEKYIPPEHLGSVKRVLYGQNCGSPVAALALDPSVVQISKDADFDLKGFTFSALPEQLRPSRVVRVGLIQNKTPASTSLPFSEQRAAVHDRVGQLIDTAGAGGAKILCLQETWPIPFAFCTREKSWCEFAESAETGPSVALCQRAARRWGMVIICPILERDSAHGETIWNTAVVIGNNGNIIGKHRKNHIPRVGDFNESTYYMEGNTGHPVFETAFGRIAVNICYGRHHPMNWQVFAMNGAEIIFNPSATVGELSEPLWGIEARNAAIANGAFAVGINRVGTETFPNEFTSGDGKPAHTDFGHFYGSSYVAAPDGSRTPGLARHRDGLMLVDMDLNLCRQTKDKWGFQMTARYEMYAEFFQKYIQPDYQPQIIRDPSL</sequence>
<comment type="similarity">
    <text evidence="5">Belongs to the carbon-nitrogen hydrolase superfamily. BUP family.</text>
</comment>
<comment type="catalytic activity">
    <reaction evidence="4">
        <text>3-(carbamoylamino)-2-methylpropanoate + H2O + 2 H(+) = (R)-3-amino-2-methylpropanoate + NH4(+) + CO2</text>
        <dbReference type="Rhea" id="RHEA:37339"/>
        <dbReference type="ChEBI" id="CHEBI:15377"/>
        <dbReference type="ChEBI" id="CHEBI:15378"/>
        <dbReference type="ChEBI" id="CHEBI:16526"/>
        <dbReference type="ChEBI" id="CHEBI:28938"/>
        <dbReference type="ChEBI" id="CHEBI:57731"/>
        <dbReference type="ChEBI" id="CHEBI:74414"/>
        <dbReference type="EC" id="3.5.1.6"/>
    </reaction>
</comment>
<reference evidence="10 11" key="1">
    <citation type="submission" date="2017-08" db="EMBL/GenBank/DDBJ databases">
        <title>Acidophilic green algal genome provides insights into adaptation to an acidic environment.</title>
        <authorList>
            <person name="Hirooka S."/>
            <person name="Hirose Y."/>
            <person name="Kanesaki Y."/>
            <person name="Higuchi S."/>
            <person name="Fujiwara T."/>
            <person name="Onuma R."/>
            <person name="Era A."/>
            <person name="Ohbayashi R."/>
            <person name="Uzuka A."/>
            <person name="Nozaki H."/>
            <person name="Yoshikawa H."/>
            <person name="Miyagishima S.Y."/>
        </authorList>
    </citation>
    <scope>NUCLEOTIDE SEQUENCE [LARGE SCALE GENOMIC DNA]</scope>
    <source>
        <strain evidence="10 11">NIES-2499</strain>
    </source>
</reference>
<comment type="pathway">
    <text evidence="1">Amino-acid biosynthesis; beta-alanine biosynthesis.</text>
</comment>
<dbReference type="PROSITE" id="PS50263">
    <property type="entry name" value="CN_HYDROLASE"/>
    <property type="match status" value="1"/>
</dbReference>
<evidence type="ECO:0000256" key="7">
    <source>
        <dbReference type="ARBA" id="ARBA00074804"/>
    </source>
</evidence>
<evidence type="ECO:0000256" key="2">
    <source>
        <dbReference type="ARBA" id="ARBA00022801"/>
    </source>
</evidence>
<comment type="catalytic activity">
    <reaction evidence="3">
        <text>3-(carbamoylamino)propanoate + H2O + 2 H(+) = beta-alanine + NH4(+) + CO2</text>
        <dbReference type="Rhea" id="RHEA:11184"/>
        <dbReference type="ChEBI" id="CHEBI:11892"/>
        <dbReference type="ChEBI" id="CHEBI:15377"/>
        <dbReference type="ChEBI" id="CHEBI:15378"/>
        <dbReference type="ChEBI" id="CHEBI:16526"/>
        <dbReference type="ChEBI" id="CHEBI:28938"/>
        <dbReference type="ChEBI" id="CHEBI:57966"/>
        <dbReference type="EC" id="3.5.1.6"/>
    </reaction>
</comment>